<evidence type="ECO:0000256" key="4">
    <source>
        <dbReference type="SAM" id="Phobius"/>
    </source>
</evidence>
<feature type="transmembrane region" description="Helical" evidence="4">
    <location>
        <begin position="269"/>
        <end position="290"/>
    </location>
</feature>
<dbReference type="InterPro" id="IPR011701">
    <property type="entry name" value="MFS"/>
</dbReference>
<dbReference type="Gene3D" id="1.20.1250.20">
    <property type="entry name" value="MFS general substrate transporter like domains"/>
    <property type="match status" value="2"/>
</dbReference>
<gene>
    <name evidence="6" type="ORF">GPA24_07665</name>
</gene>
<dbReference type="PANTHER" id="PTHR23527">
    <property type="entry name" value="BLL3282 PROTEIN"/>
    <property type="match status" value="1"/>
</dbReference>
<evidence type="ECO:0000256" key="1">
    <source>
        <dbReference type="ARBA" id="ARBA00022692"/>
    </source>
</evidence>
<dbReference type="InterPro" id="IPR036259">
    <property type="entry name" value="MFS_trans_sf"/>
</dbReference>
<dbReference type="InterPro" id="IPR052952">
    <property type="entry name" value="MFS-Transporter"/>
</dbReference>
<accession>A0ABX1NUV6</accession>
<comment type="caution">
    <text evidence="6">The sequence shown here is derived from an EMBL/GenBank/DDBJ whole genome shotgun (WGS) entry which is preliminary data.</text>
</comment>
<feature type="transmembrane region" description="Helical" evidence="4">
    <location>
        <begin position="73"/>
        <end position="102"/>
    </location>
</feature>
<organism evidence="6 7">
    <name type="scientific">Aromatoleum bremense</name>
    <dbReference type="NCBI Taxonomy" id="76115"/>
    <lineage>
        <taxon>Bacteria</taxon>
        <taxon>Pseudomonadati</taxon>
        <taxon>Pseudomonadota</taxon>
        <taxon>Betaproteobacteria</taxon>
        <taxon>Rhodocyclales</taxon>
        <taxon>Rhodocyclaceae</taxon>
        <taxon>Aromatoleum</taxon>
    </lineage>
</organism>
<feature type="domain" description="Major facilitator superfamily (MFS) profile" evidence="5">
    <location>
        <begin position="1"/>
        <end position="387"/>
    </location>
</feature>
<evidence type="ECO:0000256" key="3">
    <source>
        <dbReference type="ARBA" id="ARBA00023136"/>
    </source>
</evidence>
<evidence type="ECO:0000313" key="7">
    <source>
        <dbReference type="Proteomes" id="UP000633943"/>
    </source>
</evidence>
<name>A0ABX1NUV6_9RHOO</name>
<reference evidence="6 7" key="1">
    <citation type="submission" date="2019-12" db="EMBL/GenBank/DDBJ databases">
        <title>Comparative genomics gives insights into the taxonomy of the Azoarcus-Aromatoleum group and reveals separate origins of nif in the plant-associated Azoarcus and non-plant-associated Aromatoleum sub-groups.</title>
        <authorList>
            <person name="Lafos M."/>
            <person name="Maluk M."/>
            <person name="Batista M."/>
            <person name="Junghare M."/>
            <person name="Carmona M."/>
            <person name="Faoro H."/>
            <person name="Cruz L.M."/>
            <person name="Battistoni F."/>
            <person name="De Souza E."/>
            <person name="Pedrosa F."/>
            <person name="Chen W.-M."/>
            <person name="Poole P.S."/>
            <person name="Dixon R.A."/>
            <person name="James E.K."/>
        </authorList>
    </citation>
    <scope>NUCLEOTIDE SEQUENCE [LARGE SCALE GENOMIC DNA]</scope>
    <source>
        <strain evidence="6 7">PbN1</strain>
    </source>
</reference>
<feature type="transmembrane region" description="Helical" evidence="4">
    <location>
        <begin position="40"/>
        <end position="61"/>
    </location>
</feature>
<protein>
    <submittedName>
        <fullName evidence="6">MFS transporter</fullName>
    </submittedName>
</protein>
<keyword evidence="1 4" id="KW-0812">Transmembrane</keyword>
<dbReference type="Pfam" id="PF07690">
    <property type="entry name" value="MFS_1"/>
    <property type="match status" value="1"/>
</dbReference>
<dbReference type="InterPro" id="IPR020846">
    <property type="entry name" value="MFS_dom"/>
</dbReference>
<feature type="transmembrane region" description="Helical" evidence="4">
    <location>
        <begin position="233"/>
        <end position="257"/>
    </location>
</feature>
<feature type="transmembrane region" description="Helical" evidence="4">
    <location>
        <begin position="332"/>
        <end position="355"/>
    </location>
</feature>
<keyword evidence="2 4" id="KW-1133">Transmembrane helix</keyword>
<feature type="transmembrane region" description="Helical" evidence="4">
    <location>
        <begin position="206"/>
        <end position="227"/>
    </location>
</feature>
<evidence type="ECO:0000313" key="6">
    <source>
        <dbReference type="EMBL" id="NMG15421.1"/>
    </source>
</evidence>
<proteinExistence type="predicted"/>
<feature type="transmembrane region" description="Helical" evidence="4">
    <location>
        <begin position="361"/>
        <end position="381"/>
    </location>
</feature>
<keyword evidence="3 4" id="KW-0472">Membrane</keyword>
<feature type="transmembrane region" description="Helical" evidence="4">
    <location>
        <begin position="296"/>
        <end position="320"/>
    </location>
</feature>
<dbReference type="PROSITE" id="PS50850">
    <property type="entry name" value="MFS"/>
    <property type="match status" value="1"/>
</dbReference>
<sequence>MVLFLTTVVQSLTSMAALMVPVLAPRMAVDLGLPPATVGYYIALVFLAAIPATVLGGDAVIRFGPIRVSQAGLVICAIGLALLCVGSPWLCLLGALLIGFGYGPVTPASSHMLSLSTPQRNLGLVFSVKQTGVPLGGALAGFFAPMLEASVGWQGALLAVACLLCCAATQSLRTPHDDDRIRSHTLGLGVFRELARLLARSPSLRTLAFASFCFSTFQLSLTTYLVTYLHETFGYTLVAAGLTMSAAQASGVIGRILWGIAADRWLGSVRMLAALAVAMAAGAAVLAGMPATWGPWPLMAVVCIVSACALGWNGTFLAEVARQAPSGAAGRATGAILSCTFAGVVVGPPLFGIVASLTGGYRLAFAVIAAGPAIAAIALYLKRSTFRTST</sequence>
<dbReference type="PANTHER" id="PTHR23527:SF1">
    <property type="entry name" value="BLL3282 PROTEIN"/>
    <property type="match status" value="1"/>
</dbReference>
<evidence type="ECO:0000259" key="5">
    <source>
        <dbReference type="PROSITE" id="PS50850"/>
    </source>
</evidence>
<feature type="transmembrane region" description="Helical" evidence="4">
    <location>
        <begin position="151"/>
        <end position="172"/>
    </location>
</feature>
<keyword evidence="7" id="KW-1185">Reference proteome</keyword>
<dbReference type="EMBL" id="WTVP01000016">
    <property type="protein sequence ID" value="NMG15421.1"/>
    <property type="molecule type" value="Genomic_DNA"/>
</dbReference>
<dbReference type="Proteomes" id="UP000633943">
    <property type="component" value="Unassembled WGS sequence"/>
</dbReference>
<dbReference type="SUPFAM" id="SSF103473">
    <property type="entry name" value="MFS general substrate transporter"/>
    <property type="match status" value="1"/>
</dbReference>
<evidence type="ECO:0000256" key="2">
    <source>
        <dbReference type="ARBA" id="ARBA00022989"/>
    </source>
</evidence>